<feature type="region of interest" description="Disordered" evidence="1">
    <location>
        <begin position="1"/>
        <end position="28"/>
    </location>
</feature>
<protein>
    <submittedName>
        <fullName evidence="2">Uncharacterized protein</fullName>
    </submittedName>
</protein>
<evidence type="ECO:0000313" key="2">
    <source>
        <dbReference type="EMBL" id="TBU25479.1"/>
    </source>
</evidence>
<organism evidence="2">
    <name type="scientific">Dichomitus squalens</name>
    <dbReference type="NCBI Taxonomy" id="114155"/>
    <lineage>
        <taxon>Eukaryota</taxon>
        <taxon>Fungi</taxon>
        <taxon>Dikarya</taxon>
        <taxon>Basidiomycota</taxon>
        <taxon>Agaricomycotina</taxon>
        <taxon>Agaricomycetes</taxon>
        <taxon>Polyporales</taxon>
        <taxon>Polyporaceae</taxon>
        <taxon>Dichomitus</taxon>
    </lineage>
</organism>
<dbReference type="AlphaFoldDB" id="A0A4Q9ME06"/>
<gene>
    <name evidence="2" type="ORF">BD311DRAFT_495618</name>
</gene>
<name>A0A4Q9ME06_9APHY</name>
<reference evidence="2" key="1">
    <citation type="submission" date="2019-01" db="EMBL/GenBank/DDBJ databases">
        <title>Draft genome sequences of three monokaryotic isolates of the white-rot basidiomycete fungus Dichomitus squalens.</title>
        <authorList>
            <consortium name="DOE Joint Genome Institute"/>
            <person name="Lopez S.C."/>
            <person name="Andreopoulos B."/>
            <person name="Pangilinan J."/>
            <person name="Lipzen A."/>
            <person name="Riley R."/>
            <person name="Ahrendt S."/>
            <person name="Ng V."/>
            <person name="Barry K."/>
            <person name="Daum C."/>
            <person name="Grigoriev I.V."/>
            <person name="Hilden K.S."/>
            <person name="Makela M.R."/>
            <person name="de Vries R.P."/>
        </authorList>
    </citation>
    <scope>NUCLEOTIDE SEQUENCE [LARGE SCALE GENOMIC DNA]</scope>
    <source>
        <strain evidence="2">OM18370.1</strain>
    </source>
</reference>
<proteinExistence type="predicted"/>
<evidence type="ECO:0000256" key="1">
    <source>
        <dbReference type="SAM" id="MobiDB-lite"/>
    </source>
</evidence>
<dbReference type="EMBL" id="ML143460">
    <property type="protein sequence ID" value="TBU25479.1"/>
    <property type="molecule type" value="Genomic_DNA"/>
</dbReference>
<dbReference type="Proteomes" id="UP000292957">
    <property type="component" value="Unassembled WGS sequence"/>
</dbReference>
<sequence>MQREPRPWEHSSTPTVDTFDLPNPSQAEHSIIGPERLQTWYDTMEACDPPRRSDGMLAPDEASAFRTGSPEADTYHGWWDGLLYSTPGGGEMMGKTRDQARCPRAVPALAPAQGLGYCIERDTCFVGRPLCPRLSSMHPPISPLSQSLWPVRSCCRLRAITYVHPTRAQAPANLRSLIEA</sequence>
<accession>A0A4Q9ME06</accession>